<feature type="compositionally biased region" description="Low complexity" evidence="1">
    <location>
        <begin position="21"/>
        <end position="32"/>
    </location>
</feature>
<reference evidence="3" key="1">
    <citation type="journal article" date="2010" name="Science">
        <title>Signatures of adaptation to obligate biotrophy in the Hyaloperonospora arabidopsidis genome.</title>
        <authorList>
            <person name="Baxter L."/>
            <person name="Tripathy S."/>
            <person name="Ishaque N."/>
            <person name="Boot N."/>
            <person name="Cabral A."/>
            <person name="Kemen E."/>
            <person name="Thines M."/>
            <person name="Ah-Fong A."/>
            <person name="Anderson R."/>
            <person name="Badejoko W."/>
            <person name="Bittner-Eddy P."/>
            <person name="Boore J.L."/>
            <person name="Chibucos M.C."/>
            <person name="Coates M."/>
            <person name="Dehal P."/>
            <person name="Delehaunty K."/>
            <person name="Dong S."/>
            <person name="Downton P."/>
            <person name="Dumas B."/>
            <person name="Fabro G."/>
            <person name="Fronick C."/>
            <person name="Fuerstenberg S.I."/>
            <person name="Fulton L."/>
            <person name="Gaulin E."/>
            <person name="Govers F."/>
            <person name="Hughes L."/>
            <person name="Humphray S."/>
            <person name="Jiang R.H."/>
            <person name="Judelson H."/>
            <person name="Kamoun S."/>
            <person name="Kyung K."/>
            <person name="Meijer H."/>
            <person name="Minx P."/>
            <person name="Morris P."/>
            <person name="Nelson J."/>
            <person name="Phuntumart V."/>
            <person name="Qutob D."/>
            <person name="Rehmany A."/>
            <person name="Rougon-Cardoso A."/>
            <person name="Ryden P."/>
            <person name="Torto-Alalibo T."/>
            <person name="Studholme D."/>
            <person name="Wang Y."/>
            <person name="Win J."/>
            <person name="Wood J."/>
            <person name="Clifton S.W."/>
            <person name="Rogers J."/>
            <person name="Van den Ackerveken G."/>
            <person name="Jones J.D."/>
            <person name="McDowell J.M."/>
            <person name="Beynon J."/>
            <person name="Tyler B.M."/>
        </authorList>
    </citation>
    <scope>NUCLEOTIDE SEQUENCE [LARGE SCALE GENOMIC DNA]</scope>
    <source>
        <strain evidence="3">Emoy2</strain>
    </source>
</reference>
<dbReference type="VEuPathDB" id="FungiDB:HpaG809548"/>
<dbReference type="HOGENOM" id="CLU_646328_0_0_1"/>
<dbReference type="EnsemblProtists" id="HpaT809548">
    <property type="protein sequence ID" value="HpaP809548"/>
    <property type="gene ID" value="HpaG809548"/>
</dbReference>
<sequence length="425" mass="46304">MQMRSLRCISKPTASSSEPMSTPSAPTNTSNTVDEEKMFLRKEHRGDVTTTSRGSDDGTAGDAHASTKHDVETPLAADAKDTTLASTTIIESSPETLMVSVRTMDDTMRIVDLAHDTASPADSDSTFEHELSLNSEGGSEDVSVKGPPSLDPATSPSEAQRAQRHANTHDLTMSEPRARKSPAAASATIVAAAEYTPVALIAGPLLDPVAENMNAIKTWVIARKRHAWLPELLLIIWGGLNVWILNCSTELTNLIRAIPYPLAFLEGMPRTSFLNFGHAINSETQLAVIRRYASDSSLSVRVCDHCNRWNTVSSAQKAVVRWRTTDSIKHWRRLEQLDKKLLCATITQQIEIPAWGALNAICALLPILAPADPDTAVVVSKTKDSLYFTSTAVRDAVAGVLSTPANWQPVYALHPSEERVLHRRD</sequence>
<proteinExistence type="predicted"/>
<evidence type="ECO:0000313" key="2">
    <source>
        <dbReference type="EnsemblProtists" id="HpaP809548"/>
    </source>
</evidence>
<feature type="region of interest" description="Disordered" evidence="1">
    <location>
        <begin position="117"/>
        <end position="179"/>
    </location>
</feature>
<dbReference type="AlphaFoldDB" id="M4BSW3"/>
<protein>
    <submittedName>
        <fullName evidence="2">Uncharacterized protein</fullName>
    </submittedName>
</protein>
<feature type="compositionally biased region" description="Basic and acidic residues" evidence="1">
    <location>
        <begin position="34"/>
        <end position="47"/>
    </location>
</feature>
<name>M4BSW3_HYAAE</name>
<organism evidence="2 3">
    <name type="scientific">Hyaloperonospora arabidopsidis (strain Emoy2)</name>
    <name type="common">Downy mildew agent</name>
    <name type="synonym">Peronospora arabidopsidis</name>
    <dbReference type="NCBI Taxonomy" id="559515"/>
    <lineage>
        <taxon>Eukaryota</taxon>
        <taxon>Sar</taxon>
        <taxon>Stramenopiles</taxon>
        <taxon>Oomycota</taxon>
        <taxon>Peronosporomycetes</taxon>
        <taxon>Peronosporales</taxon>
        <taxon>Peronosporaceae</taxon>
        <taxon>Hyaloperonospora</taxon>
    </lineage>
</organism>
<evidence type="ECO:0000256" key="1">
    <source>
        <dbReference type="SAM" id="MobiDB-lite"/>
    </source>
</evidence>
<dbReference type="Proteomes" id="UP000011713">
    <property type="component" value="Unassembled WGS sequence"/>
</dbReference>
<evidence type="ECO:0000313" key="3">
    <source>
        <dbReference type="Proteomes" id="UP000011713"/>
    </source>
</evidence>
<reference evidence="2" key="2">
    <citation type="submission" date="2015-06" db="UniProtKB">
        <authorList>
            <consortium name="EnsemblProtists"/>
        </authorList>
    </citation>
    <scope>IDENTIFICATION</scope>
    <source>
        <strain evidence="2">Emoy2</strain>
    </source>
</reference>
<feature type="region of interest" description="Disordered" evidence="1">
    <location>
        <begin position="1"/>
        <end position="79"/>
    </location>
</feature>
<dbReference type="InParanoid" id="M4BSW3"/>
<accession>M4BSW3</accession>
<keyword evidence="3" id="KW-1185">Reference proteome</keyword>
<dbReference type="EMBL" id="JH597790">
    <property type="status" value="NOT_ANNOTATED_CDS"/>
    <property type="molecule type" value="Genomic_DNA"/>
</dbReference>